<dbReference type="Pfam" id="PF00332">
    <property type="entry name" value="Glyco_hydro_17"/>
    <property type="match status" value="2"/>
</dbReference>
<evidence type="ECO:0000256" key="2">
    <source>
        <dbReference type="ARBA" id="ARBA00022801"/>
    </source>
</evidence>
<sequence length="416" mass="44122">MCKGPMEDYGHRCTSSRTAQSDLRSTDSTVVIHRHRAPENQLKNACYPSPEGREPRVFGAAERIMLLLGNEKCVQAGTDAQEEQPIPPPKRDIPFPPPPFANGHEPITVPAVPRPPRRHRRGGIGICLGRVGGNLPPPEAAAALLPQNGVTKARLFLPDPPVLRAFAAAGIDLVVGVPNENLTFLAASGPDGAARWLSSAVLAHAHAERVRYLAVGNEVLYGDRFYAPSIVPAMRNLHAALAGMGLDGVVKVSSAHASSVLASSYPPSAGAFDAPALPVLRPMLRFLADTGAPFMLRQRPVRDGALVYTNLFDATVDALVAALEKEGFGGVQVAVTETGWPTAGHPAAKPENAAAYNAEIVGRAAGGVGTPRRPGVPVEVFLFDMYDEDGKPGAEFERHFGIFRADGSKAYDINLA</sequence>
<dbReference type="PANTHER" id="PTHR32227">
    <property type="entry name" value="GLUCAN ENDO-1,3-BETA-GLUCOSIDASE BG1-RELATED-RELATED"/>
    <property type="match status" value="1"/>
</dbReference>
<organism evidence="7 8">
    <name type="scientific">Digitaria exilis</name>
    <dbReference type="NCBI Taxonomy" id="1010633"/>
    <lineage>
        <taxon>Eukaryota</taxon>
        <taxon>Viridiplantae</taxon>
        <taxon>Streptophyta</taxon>
        <taxon>Embryophyta</taxon>
        <taxon>Tracheophyta</taxon>
        <taxon>Spermatophyta</taxon>
        <taxon>Magnoliopsida</taxon>
        <taxon>Liliopsida</taxon>
        <taxon>Poales</taxon>
        <taxon>Poaceae</taxon>
        <taxon>PACMAD clade</taxon>
        <taxon>Panicoideae</taxon>
        <taxon>Panicodae</taxon>
        <taxon>Paniceae</taxon>
        <taxon>Anthephorinae</taxon>
        <taxon>Digitaria</taxon>
    </lineage>
</organism>
<evidence type="ECO:0000256" key="1">
    <source>
        <dbReference type="ARBA" id="ARBA00008773"/>
    </source>
</evidence>
<dbReference type="PROSITE" id="PS00587">
    <property type="entry name" value="GLYCOSYL_HYDROL_F17"/>
    <property type="match status" value="1"/>
</dbReference>
<dbReference type="AlphaFoldDB" id="A0A835EKC7"/>
<dbReference type="Gene3D" id="3.20.20.80">
    <property type="entry name" value="Glycosidases"/>
    <property type="match status" value="2"/>
</dbReference>
<dbReference type="OrthoDB" id="941679at2759"/>
<proteinExistence type="inferred from homology"/>
<evidence type="ECO:0008006" key="9">
    <source>
        <dbReference type="Google" id="ProtNLM"/>
    </source>
</evidence>
<feature type="compositionally biased region" description="Basic and acidic residues" evidence="6">
    <location>
        <begin position="1"/>
        <end position="11"/>
    </location>
</feature>
<keyword evidence="2 5" id="KW-0378">Hydrolase</keyword>
<dbReference type="SUPFAM" id="SSF51445">
    <property type="entry name" value="(Trans)glycosidases"/>
    <property type="match status" value="1"/>
</dbReference>
<dbReference type="EMBL" id="JACEFO010001823">
    <property type="protein sequence ID" value="KAF8700991.1"/>
    <property type="molecule type" value="Genomic_DNA"/>
</dbReference>
<evidence type="ECO:0000256" key="6">
    <source>
        <dbReference type="SAM" id="MobiDB-lite"/>
    </source>
</evidence>
<evidence type="ECO:0000256" key="5">
    <source>
        <dbReference type="RuleBase" id="RU004336"/>
    </source>
</evidence>
<keyword evidence="3 5" id="KW-0326">Glycosidase</keyword>
<dbReference type="InterPro" id="IPR044965">
    <property type="entry name" value="Glyco_hydro_17_plant"/>
</dbReference>
<dbReference type="InterPro" id="IPR017853">
    <property type="entry name" value="GH"/>
</dbReference>
<comment type="similarity">
    <text evidence="1 4">Belongs to the glycosyl hydrolase 17 family.</text>
</comment>
<evidence type="ECO:0000313" key="7">
    <source>
        <dbReference type="EMBL" id="KAF8700991.1"/>
    </source>
</evidence>
<comment type="caution">
    <text evidence="7">The sequence shown here is derived from an EMBL/GenBank/DDBJ whole genome shotgun (WGS) entry which is preliminary data.</text>
</comment>
<evidence type="ECO:0000313" key="8">
    <source>
        <dbReference type="Proteomes" id="UP000636709"/>
    </source>
</evidence>
<accession>A0A835EKC7</accession>
<evidence type="ECO:0000256" key="3">
    <source>
        <dbReference type="ARBA" id="ARBA00023295"/>
    </source>
</evidence>
<feature type="region of interest" description="Disordered" evidence="6">
    <location>
        <begin position="1"/>
        <end position="26"/>
    </location>
</feature>
<dbReference type="GO" id="GO:0005975">
    <property type="term" value="P:carbohydrate metabolic process"/>
    <property type="evidence" value="ECO:0007669"/>
    <property type="project" value="InterPro"/>
</dbReference>
<dbReference type="InterPro" id="IPR000490">
    <property type="entry name" value="Glyco_hydro_17"/>
</dbReference>
<feature type="compositionally biased region" description="Polar residues" evidence="6">
    <location>
        <begin position="13"/>
        <end position="26"/>
    </location>
</feature>
<reference evidence="7" key="1">
    <citation type="submission" date="2020-07" db="EMBL/GenBank/DDBJ databases">
        <title>Genome sequence and genetic diversity analysis of an under-domesticated orphan crop, white fonio (Digitaria exilis).</title>
        <authorList>
            <person name="Bennetzen J.L."/>
            <person name="Chen S."/>
            <person name="Ma X."/>
            <person name="Wang X."/>
            <person name="Yssel A.E.J."/>
            <person name="Chaluvadi S.R."/>
            <person name="Johnson M."/>
            <person name="Gangashetty P."/>
            <person name="Hamidou F."/>
            <person name="Sanogo M.D."/>
            <person name="Zwaenepoel A."/>
            <person name="Wallace J."/>
            <person name="Van De Peer Y."/>
            <person name="Van Deynze A."/>
        </authorList>
    </citation>
    <scope>NUCLEOTIDE SEQUENCE</scope>
    <source>
        <tissue evidence="7">Leaves</tissue>
    </source>
</reference>
<name>A0A835EKC7_9POAL</name>
<keyword evidence="8" id="KW-1185">Reference proteome</keyword>
<dbReference type="Proteomes" id="UP000636709">
    <property type="component" value="Unassembled WGS sequence"/>
</dbReference>
<evidence type="ECO:0000256" key="4">
    <source>
        <dbReference type="RuleBase" id="RU004335"/>
    </source>
</evidence>
<dbReference type="GO" id="GO:0004553">
    <property type="term" value="F:hydrolase activity, hydrolyzing O-glycosyl compounds"/>
    <property type="evidence" value="ECO:0007669"/>
    <property type="project" value="InterPro"/>
</dbReference>
<protein>
    <recommendedName>
        <fullName evidence="9">Glucan endo-1,3-beta-D-glucosidase</fullName>
    </recommendedName>
</protein>
<gene>
    <name evidence="7" type="ORF">HU200_033882</name>
</gene>